<dbReference type="EC" id="4.1.2.14" evidence="5"/>
<comment type="caution">
    <text evidence="9">The sequence shown here is derived from an EMBL/GenBank/DDBJ whole genome shotgun (WGS) entry which is preliminary data.</text>
</comment>
<evidence type="ECO:0000256" key="8">
    <source>
        <dbReference type="ARBA" id="ARBA00023277"/>
    </source>
</evidence>
<dbReference type="eggNOG" id="COG0800">
    <property type="taxonomic scope" value="Bacteria"/>
</dbReference>
<dbReference type="PATRIC" id="fig|883114.3.peg.1617"/>
<dbReference type="PROSITE" id="PS00159">
    <property type="entry name" value="ALDOLASE_KDPG_KHG_1"/>
    <property type="match status" value="1"/>
</dbReference>
<evidence type="ECO:0000256" key="4">
    <source>
        <dbReference type="ARBA" id="ARBA00011233"/>
    </source>
</evidence>
<dbReference type="STRING" id="883114.HMPREF9709_01620"/>
<organism evidence="9 10">
    <name type="scientific">Helcococcus kunzii ATCC 51366</name>
    <dbReference type="NCBI Taxonomy" id="883114"/>
    <lineage>
        <taxon>Bacteria</taxon>
        <taxon>Bacillati</taxon>
        <taxon>Bacillota</taxon>
        <taxon>Tissierellia</taxon>
        <taxon>Tissierellales</taxon>
        <taxon>Peptoniphilaceae</taxon>
        <taxon>Helcococcus</taxon>
    </lineage>
</organism>
<dbReference type="PROSITE" id="PS00160">
    <property type="entry name" value="ALDOLASE_KDPG_KHG_2"/>
    <property type="match status" value="1"/>
</dbReference>
<keyword evidence="6" id="KW-0456">Lyase</keyword>
<comment type="pathway">
    <text evidence="2">Carbohydrate acid metabolism; 2-dehydro-3-deoxy-D-gluconate degradation; D-glyceraldehyde 3-phosphate and pyruvate from 2-dehydro-3-deoxy-D-gluconate: step 2/2.</text>
</comment>
<dbReference type="NCBIfam" id="TIGR01182">
    <property type="entry name" value="eda"/>
    <property type="match status" value="1"/>
</dbReference>
<gene>
    <name evidence="9" type="ORF">HMPREF9709_01620</name>
</gene>
<dbReference type="OrthoDB" id="9802667at2"/>
<evidence type="ECO:0000313" key="9">
    <source>
        <dbReference type="EMBL" id="EHR32339.1"/>
    </source>
</evidence>
<comment type="catalytic activity">
    <reaction evidence="1">
        <text>2-dehydro-3-deoxy-6-phospho-D-gluconate = D-glyceraldehyde 3-phosphate + pyruvate</text>
        <dbReference type="Rhea" id="RHEA:17089"/>
        <dbReference type="ChEBI" id="CHEBI:15361"/>
        <dbReference type="ChEBI" id="CHEBI:57569"/>
        <dbReference type="ChEBI" id="CHEBI:59776"/>
        <dbReference type="EC" id="4.1.2.14"/>
    </reaction>
</comment>
<evidence type="ECO:0000256" key="6">
    <source>
        <dbReference type="ARBA" id="ARBA00023239"/>
    </source>
</evidence>
<evidence type="ECO:0000256" key="3">
    <source>
        <dbReference type="ARBA" id="ARBA00006906"/>
    </source>
</evidence>
<evidence type="ECO:0000256" key="2">
    <source>
        <dbReference type="ARBA" id="ARBA00004736"/>
    </source>
</evidence>
<dbReference type="Gene3D" id="3.20.20.70">
    <property type="entry name" value="Aldolase class I"/>
    <property type="match status" value="1"/>
</dbReference>
<reference evidence="9 10" key="1">
    <citation type="submission" date="2012-01" db="EMBL/GenBank/DDBJ databases">
        <title>The Genome Sequence of Helcococcus kunzii ATCC 51366.</title>
        <authorList>
            <consortium name="The Broad Institute Genome Sequencing Platform"/>
            <person name="Earl A."/>
            <person name="Ward D."/>
            <person name="Feldgarden M."/>
            <person name="Gevers D."/>
            <person name="Huys G."/>
            <person name="Young S.K."/>
            <person name="Zeng Q."/>
            <person name="Gargeya S."/>
            <person name="Fitzgerald M."/>
            <person name="Haas B."/>
            <person name="Abouelleil A."/>
            <person name="Alvarado L."/>
            <person name="Arachchi H.M."/>
            <person name="Berlin A."/>
            <person name="Chapman S.B."/>
            <person name="Gearin G."/>
            <person name="Goldberg J."/>
            <person name="Griggs A."/>
            <person name="Gujja S."/>
            <person name="Hansen M."/>
            <person name="Heiman D."/>
            <person name="Howarth C."/>
            <person name="Larimer J."/>
            <person name="Lui A."/>
            <person name="MacDonald P.J.P."/>
            <person name="McCowen C."/>
            <person name="Montmayeur A."/>
            <person name="Murphy C."/>
            <person name="Neiman D."/>
            <person name="Pearson M."/>
            <person name="Priest M."/>
            <person name="Roberts A."/>
            <person name="Saif S."/>
            <person name="Shea T."/>
            <person name="Sisk P."/>
            <person name="Stolte C."/>
            <person name="Sykes S."/>
            <person name="Wortman J."/>
            <person name="Nusbaum C."/>
            <person name="Birren B."/>
        </authorList>
    </citation>
    <scope>NUCLEOTIDE SEQUENCE [LARGE SCALE GENOMIC DNA]</scope>
    <source>
        <strain evidence="9 10">ATCC 51366</strain>
    </source>
</reference>
<sequence length="211" mass="23014">MNVLNEIKKCGIVPVIVVDDYKKSIPLAEALLDGGIKIMEITFRTDGAEKAIKIISDNMPEMIVGAGTILSIEDLERAYNVGAKFIVSPGLDENVVKKSKELGIPIVPGAVTPTEITKAIQLGCEVVKFFPAENYGGLKTIKSLSSPFSKIKFIPTGGINLDNLEEYINFDKIIAVGGSWVCPSDLIKNSDFNKITQISKETMNVIKRNRL</sequence>
<evidence type="ECO:0000313" key="10">
    <source>
        <dbReference type="Proteomes" id="UP000004191"/>
    </source>
</evidence>
<dbReference type="NCBIfam" id="NF004325">
    <property type="entry name" value="PRK05718.1"/>
    <property type="match status" value="1"/>
</dbReference>
<comment type="similarity">
    <text evidence="3">Belongs to the KHG/KDPG aldolase family.</text>
</comment>
<dbReference type="HOGENOM" id="CLU_077795_1_1_9"/>
<dbReference type="InterPro" id="IPR000887">
    <property type="entry name" value="Aldlse_KDPG_KHG"/>
</dbReference>
<dbReference type="RefSeq" id="WP_005399135.1">
    <property type="nucleotide sequence ID" value="NZ_JH601088.1"/>
</dbReference>
<dbReference type="AlphaFoldDB" id="H3NQK9"/>
<keyword evidence="7" id="KW-0704">Schiff base</keyword>
<keyword evidence="10" id="KW-1185">Reference proteome</keyword>
<dbReference type="InterPro" id="IPR031338">
    <property type="entry name" value="KDPG/KHG_AS_2"/>
</dbReference>
<dbReference type="GO" id="GO:0008675">
    <property type="term" value="F:2-dehydro-3-deoxy-phosphogluconate aldolase activity"/>
    <property type="evidence" value="ECO:0007669"/>
    <property type="project" value="UniProtKB-EC"/>
</dbReference>
<dbReference type="CDD" id="cd00452">
    <property type="entry name" value="KDPG_aldolase"/>
    <property type="match status" value="1"/>
</dbReference>
<name>H3NQK9_9FIRM</name>
<dbReference type="PANTHER" id="PTHR30246:SF1">
    <property type="entry name" value="2-DEHYDRO-3-DEOXY-6-PHOSPHOGALACTONATE ALDOLASE-RELATED"/>
    <property type="match status" value="1"/>
</dbReference>
<dbReference type="GeneID" id="96999562"/>
<dbReference type="InterPro" id="IPR031337">
    <property type="entry name" value="KDPG/KHG_AS_1"/>
</dbReference>
<dbReference type="Proteomes" id="UP000004191">
    <property type="component" value="Unassembled WGS sequence"/>
</dbReference>
<evidence type="ECO:0000256" key="1">
    <source>
        <dbReference type="ARBA" id="ARBA00000654"/>
    </source>
</evidence>
<protein>
    <recommendedName>
        <fullName evidence="5">2-dehydro-3-deoxy-phosphogluconate aldolase</fullName>
        <ecNumber evidence="5">4.1.2.14</ecNumber>
    </recommendedName>
</protein>
<evidence type="ECO:0000256" key="7">
    <source>
        <dbReference type="ARBA" id="ARBA00023270"/>
    </source>
</evidence>
<dbReference type="PANTHER" id="PTHR30246">
    <property type="entry name" value="2-KETO-3-DEOXY-6-PHOSPHOGLUCONATE ALDOLASE"/>
    <property type="match status" value="1"/>
</dbReference>
<keyword evidence="8" id="KW-0119">Carbohydrate metabolism</keyword>
<dbReference type="Pfam" id="PF01081">
    <property type="entry name" value="Aldolase"/>
    <property type="match status" value="1"/>
</dbReference>
<proteinExistence type="inferred from homology"/>
<dbReference type="EMBL" id="AGEI01000029">
    <property type="protein sequence ID" value="EHR32339.1"/>
    <property type="molecule type" value="Genomic_DNA"/>
</dbReference>
<dbReference type="InterPro" id="IPR013785">
    <property type="entry name" value="Aldolase_TIM"/>
</dbReference>
<evidence type="ECO:0000256" key="5">
    <source>
        <dbReference type="ARBA" id="ARBA00013063"/>
    </source>
</evidence>
<dbReference type="SUPFAM" id="SSF51569">
    <property type="entry name" value="Aldolase"/>
    <property type="match status" value="1"/>
</dbReference>
<accession>H3NQK9</accession>
<comment type="subunit">
    <text evidence="4">Homotrimer.</text>
</comment>